<evidence type="ECO:0000313" key="3">
    <source>
        <dbReference type="EMBL" id="KOC65503.1"/>
    </source>
</evidence>
<feature type="region of interest" description="Disordered" evidence="2">
    <location>
        <begin position="1305"/>
        <end position="1328"/>
    </location>
</feature>
<evidence type="ECO:0000256" key="2">
    <source>
        <dbReference type="SAM" id="MobiDB-lite"/>
    </source>
</evidence>
<dbReference type="EMBL" id="KQ414663">
    <property type="protein sequence ID" value="KOC65503.1"/>
    <property type="molecule type" value="Genomic_DNA"/>
</dbReference>
<feature type="coiled-coil region" evidence="1">
    <location>
        <begin position="1490"/>
        <end position="1522"/>
    </location>
</feature>
<protein>
    <submittedName>
        <fullName evidence="3">Uncharacterized protein</fullName>
    </submittedName>
</protein>
<accession>A0A0L7R3T0</accession>
<name>A0A0L7R3T0_9HYME</name>
<sequence>MNIELEVYEHSGQVLAALFVCTILARIIYSKGKYHNNTAVDNDILNKVGYKVEDLELKVNVLTYKLQYGAWPLPHQVQKSNFKKNLRNLRLTLSNPNDRNNWIKHVLLRINPVFNNITNRKYRESLRSDNLEVQNRNAISLPQFSKRKNNKSARKMKKESKHAETKQMTGACKEFAKTMDDCKQYLKQLHDSNKNLGLVCSSSEISDGSSIRSIWSDAQQEGCIQQKDLTKLSQNFKENESDKQENTKNKEIVEKTNNKQENNHDCFQLTNTIYPVMKMIDKRLLPPGRNIAFSSDVFPRQSTSNMLISKLCEQNKYIKTSQEALYQVKKKLESLHNVLRMYELQNIEPKTLEKQQKKNNNINSVCQNVVDTLVSVTTETDSMNKNRRNKVNFSAGTRNSYNRIQRITSNSSEQYESDESGKSSMVSIQSYSNIFNTCSISDINNPCCSITEKSKSKISLSNNHELEVLKNNRTVYPSNITYERIPERIYYTISSDSSKGKDVNKKLTLAENFTSLTNIYVEDDPEKSFSYSDEYQVPRETDEDGIISPTSSRTEASKESEFDDKSTALLLQEALQFKKALLTRVELEKICYIDDQGKEINNQSVSDYGTYSYVTNNLQSKFLDIISEEQSVSSSTERTSKTYMYFNLKQCKQFNNNLLTQQNEIKNSNVHKEYFDSKSNLDSPSEYFSLSNILQEENEINERPLSKQNHYRENESPKVIPSNLQIKYLNNTVDKSDEKLMELKFTSCLNSTEINTNEEEICYNEIHEKESFKEHFMRMNSINEFINRNINSVELFSQNLDECLLEEEIENSNASVAPKTLNSISLKQYADVSCTKNTEDDMLNANLNVSDDGKYIEDREILTCNPNLTLKRNPGACSLIEQTLITTDIEKMSETHYMAEDQIYESSLSESKETSLETNLMQDSLASSINHSNDSIIPEPPSATLLVNKSIDEKRLNINWSNINKEFSDDCMIEKDAKTFSTNTITLQQYNTTNTDNYETEIHCNENDKPKDRTNNSVAENSFASLGKEELINKVDFYKSYSNLISSHSSMYFTDEGLSSTTKLHSTHSKHFGNYSNSNLYTEEDKEDKLHYKDKNAKNIGNTETLSIPTSGENDEINVITTTNTNQFSINASSNLYDITQKLRDFTNKTSDKIEPFCSKNDVKNTDILSTNETKSSRKENEILYNKYPASYNDNSNYNFQLVKSVTSDKAQPILPINSTKKLNIEQSTIPSNTSLHQFSTNEIKNNKIIKRSNESEKSESNEIYTLKSKKLEKPIVKNLKSDLLHTTQTEVENRQKTYTKLKDLSTEPGHNKETNIKLDKKRSRSQISFRTDELQKQLTLQSRESPSNTNFVNYTESFENKLKLKDHLKPLSPTPKISSRSCIPILKSRLEAARRSENETRPKSPVRGPLTMTMFWKDNLCDKNQDIMEKIQVEGTAKNCDTHVEEINRCVEKRNDDDNEQMVIYVNIFTKYDHNTTKIVDPNKFLEYIKNRKISIQKMEENQANEKNEELQEVFAENEKNTMRKIVTVVSSILNNNDELDQSTSTSLSALKTQNDPLTNVLLNDKLKNLCFLSVEQREIDVTAKPSVIDTSTSISDLENVLRTSKSTLNKFQICGTPKELNNEEYIALLDILHQEPNFIHLQELQNVCRKLVSEY</sequence>
<gene>
    <name evidence="3" type="ORF">WH47_10083</name>
</gene>
<proteinExistence type="predicted"/>
<feature type="region of interest" description="Disordered" evidence="2">
    <location>
        <begin position="531"/>
        <end position="560"/>
    </location>
</feature>
<evidence type="ECO:0000313" key="4">
    <source>
        <dbReference type="Proteomes" id="UP000053825"/>
    </source>
</evidence>
<keyword evidence="4" id="KW-1185">Reference proteome</keyword>
<organism evidence="3 4">
    <name type="scientific">Habropoda laboriosa</name>
    <dbReference type="NCBI Taxonomy" id="597456"/>
    <lineage>
        <taxon>Eukaryota</taxon>
        <taxon>Metazoa</taxon>
        <taxon>Ecdysozoa</taxon>
        <taxon>Arthropoda</taxon>
        <taxon>Hexapoda</taxon>
        <taxon>Insecta</taxon>
        <taxon>Pterygota</taxon>
        <taxon>Neoptera</taxon>
        <taxon>Endopterygota</taxon>
        <taxon>Hymenoptera</taxon>
        <taxon>Apocrita</taxon>
        <taxon>Aculeata</taxon>
        <taxon>Apoidea</taxon>
        <taxon>Anthophila</taxon>
        <taxon>Apidae</taxon>
        <taxon>Habropoda</taxon>
    </lineage>
</organism>
<reference evidence="3 4" key="1">
    <citation type="submission" date="2015-07" db="EMBL/GenBank/DDBJ databases">
        <title>The genome of Habropoda laboriosa.</title>
        <authorList>
            <person name="Pan H."/>
            <person name="Kapheim K."/>
        </authorList>
    </citation>
    <scope>NUCLEOTIDE SEQUENCE [LARGE SCALE GENOMIC DNA]</scope>
    <source>
        <strain evidence="3">0110345459</strain>
    </source>
</reference>
<dbReference type="Proteomes" id="UP000053825">
    <property type="component" value="Unassembled WGS sequence"/>
</dbReference>
<keyword evidence="1" id="KW-0175">Coiled coil</keyword>
<feature type="compositionally biased region" description="Basic and acidic residues" evidence="2">
    <location>
        <begin position="1305"/>
        <end position="1319"/>
    </location>
</feature>
<evidence type="ECO:0000256" key="1">
    <source>
        <dbReference type="SAM" id="Coils"/>
    </source>
</evidence>